<dbReference type="AlphaFoldDB" id="A0AAD7ZLS3"/>
<dbReference type="EMBL" id="JASPKZ010007681">
    <property type="protein sequence ID" value="KAJ9583059.1"/>
    <property type="molecule type" value="Genomic_DNA"/>
</dbReference>
<organism evidence="2 3">
    <name type="scientific">Diploptera punctata</name>
    <name type="common">Pacific beetle cockroach</name>
    <dbReference type="NCBI Taxonomy" id="6984"/>
    <lineage>
        <taxon>Eukaryota</taxon>
        <taxon>Metazoa</taxon>
        <taxon>Ecdysozoa</taxon>
        <taxon>Arthropoda</taxon>
        <taxon>Hexapoda</taxon>
        <taxon>Insecta</taxon>
        <taxon>Pterygota</taxon>
        <taxon>Neoptera</taxon>
        <taxon>Polyneoptera</taxon>
        <taxon>Dictyoptera</taxon>
        <taxon>Blattodea</taxon>
        <taxon>Blaberoidea</taxon>
        <taxon>Blaberidae</taxon>
        <taxon>Diplopterinae</taxon>
        <taxon>Diploptera</taxon>
    </lineage>
</organism>
<dbReference type="Proteomes" id="UP001233999">
    <property type="component" value="Unassembled WGS sequence"/>
</dbReference>
<keyword evidence="3" id="KW-1185">Reference proteome</keyword>
<name>A0AAD7ZLS3_DIPPU</name>
<comment type="caution">
    <text evidence="2">The sequence shown here is derived from an EMBL/GenBank/DDBJ whole genome shotgun (WGS) entry which is preliminary data.</text>
</comment>
<protein>
    <submittedName>
        <fullName evidence="2">Uncharacterized protein</fullName>
    </submittedName>
</protein>
<sequence length="95" mass="10616">LTYRVLQRQLAQVNHGKYNVRDKEKTLRKIKCKIAKISMESIITEVAKLIGDIGDDKQDDGTYYISDPNSITGGVSGHKRSPSNNPTTNSHMLTI</sequence>
<evidence type="ECO:0000313" key="3">
    <source>
        <dbReference type="Proteomes" id="UP001233999"/>
    </source>
</evidence>
<feature type="region of interest" description="Disordered" evidence="1">
    <location>
        <begin position="61"/>
        <end position="95"/>
    </location>
</feature>
<evidence type="ECO:0000313" key="2">
    <source>
        <dbReference type="EMBL" id="KAJ9583059.1"/>
    </source>
</evidence>
<feature type="non-terminal residue" evidence="2">
    <location>
        <position position="1"/>
    </location>
</feature>
<reference evidence="2" key="1">
    <citation type="journal article" date="2023" name="IScience">
        <title>Live-bearing cockroach genome reveals convergent evolutionary mechanisms linked to viviparity in insects and beyond.</title>
        <authorList>
            <person name="Fouks B."/>
            <person name="Harrison M.C."/>
            <person name="Mikhailova A.A."/>
            <person name="Marchal E."/>
            <person name="English S."/>
            <person name="Carruthers M."/>
            <person name="Jennings E.C."/>
            <person name="Chiamaka E.L."/>
            <person name="Frigard R.A."/>
            <person name="Pippel M."/>
            <person name="Attardo G.M."/>
            <person name="Benoit J.B."/>
            <person name="Bornberg-Bauer E."/>
            <person name="Tobe S.S."/>
        </authorList>
    </citation>
    <scope>NUCLEOTIDE SEQUENCE</scope>
    <source>
        <strain evidence="2">Stay&amp;Tobe</strain>
    </source>
</reference>
<accession>A0AAD7ZLS3</accession>
<feature type="compositionally biased region" description="Polar residues" evidence="1">
    <location>
        <begin position="82"/>
        <end position="95"/>
    </location>
</feature>
<evidence type="ECO:0000256" key="1">
    <source>
        <dbReference type="SAM" id="MobiDB-lite"/>
    </source>
</evidence>
<proteinExistence type="predicted"/>
<reference evidence="2" key="2">
    <citation type="submission" date="2023-05" db="EMBL/GenBank/DDBJ databases">
        <authorList>
            <person name="Fouks B."/>
        </authorList>
    </citation>
    <scope>NUCLEOTIDE SEQUENCE</scope>
    <source>
        <strain evidence="2">Stay&amp;Tobe</strain>
        <tissue evidence="2">Testes</tissue>
    </source>
</reference>
<gene>
    <name evidence="2" type="ORF">L9F63_022601</name>
</gene>
<feature type="non-terminal residue" evidence="2">
    <location>
        <position position="95"/>
    </location>
</feature>